<proteinExistence type="predicted"/>
<accession>A0ACC2XR07</accession>
<organism evidence="1 2">
    <name type="scientific">Naganishia onofrii</name>
    <dbReference type="NCBI Taxonomy" id="1851511"/>
    <lineage>
        <taxon>Eukaryota</taxon>
        <taxon>Fungi</taxon>
        <taxon>Dikarya</taxon>
        <taxon>Basidiomycota</taxon>
        <taxon>Agaricomycotina</taxon>
        <taxon>Tremellomycetes</taxon>
        <taxon>Filobasidiales</taxon>
        <taxon>Filobasidiaceae</taxon>
        <taxon>Naganishia</taxon>
    </lineage>
</organism>
<evidence type="ECO:0000313" key="2">
    <source>
        <dbReference type="Proteomes" id="UP001234202"/>
    </source>
</evidence>
<dbReference type="Proteomes" id="UP001234202">
    <property type="component" value="Unassembled WGS sequence"/>
</dbReference>
<sequence>MTIGEYSNSLPSSLVPDSYDQSKGTPFTPIIVPMTQDTSSNPANAVGKRHQQRDRLEATPAAPAADRQEQNTVCKDEPAQRGEGVEEGDKRKTVDRTGVQLVAAIAVVGFAHLLL</sequence>
<protein>
    <submittedName>
        <fullName evidence="1">Uncharacterized protein</fullName>
    </submittedName>
</protein>
<dbReference type="EMBL" id="JASBWV010000006">
    <property type="protein sequence ID" value="KAJ9126081.1"/>
    <property type="molecule type" value="Genomic_DNA"/>
</dbReference>
<name>A0ACC2XR07_9TREE</name>
<comment type="caution">
    <text evidence="1">The sequence shown here is derived from an EMBL/GenBank/DDBJ whole genome shotgun (WGS) entry which is preliminary data.</text>
</comment>
<keyword evidence="2" id="KW-1185">Reference proteome</keyword>
<gene>
    <name evidence="1" type="ORF">QFC24_002353</name>
</gene>
<evidence type="ECO:0000313" key="1">
    <source>
        <dbReference type="EMBL" id="KAJ9126081.1"/>
    </source>
</evidence>
<reference evidence="1" key="1">
    <citation type="submission" date="2023-04" db="EMBL/GenBank/DDBJ databases">
        <title>Draft Genome sequencing of Naganishia species isolated from polar environments using Oxford Nanopore Technology.</title>
        <authorList>
            <person name="Leo P."/>
            <person name="Venkateswaran K."/>
        </authorList>
    </citation>
    <scope>NUCLEOTIDE SEQUENCE</scope>
    <source>
        <strain evidence="1">DBVPG 5303</strain>
    </source>
</reference>